<protein>
    <submittedName>
        <fullName evidence="2">Uncharacterized protein</fullName>
    </submittedName>
</protein>
<reference evidence="2 3" key="1">
    <citation type="submission" date="2018-07" db="EMBL/GenBank/DDBJ databases">
        <title>The genomes of Aspergillus section Nigri reveals drivers in fungal speciation.</title>
        <authorList>
            <consortium name="DOE Joint Genome Institute"/>
            <person name="Vesth T.C."/>
            <person name="Nybo J."/>
            <person name="Theobald S."/>
            <person name="Brandl J."/>
            <person name="Frisvad J.C."/>
            <person name="Nielsen K.F."/>
            <person name="Lyhne E.K."/>
            <person name="Kogle M.E."/>
            <person name="Kuo A."/>
            <person name="Riley R."/>
            <person name="Clum A."/>
            <person name="Nolan M."/>
            <person name="Lipzen A."/>
            <person name="Salamov A."/>
            <person name="Henrissat B."/>
            <person name="Wiebenga A."/>
            <person name="De vries R.P."/>
            <person name="Grigoriev I.V."/>
            <person name="Mortensen U.H."/>
            <person name="Andersen M.R."/>
            <person name="Baker S.E."/>
        </authorList>
    </citation>
    <scope>NUCLEOTIDE SEQUENCE [LARGE SCALE GENOMIC DNA]</scope>
    <source>
        <strain evidence="2 3">CBS 139.54b</strain>
    </source>
</reference>
<keyword evidence="3" id="KW-1185">Reference proteome</keyword>
<feature type="transmembrane region" description="Helical" evidence="1">
    <location>
        <begin position="53"/>
        <end position="72"/>
    </location>
</feature>
<name>A0A3F3PN97_9EURO</name>
<evidence type="ECO:0000313" key="3">
    <source>
        <dbReference type="Proteomes" id="UP000253729"/>
    </source>
</evidence>
<dbReference type="EMBL" id="KZ852076">
    <property type="protein sequence ID" value="RDH28421.1"/>
    <property type="molecule type" value="Genomic_DNA"/>
</dbReference>
<evidence type="ECO:0000256" key="1">
    <source>
        <dbReference type="SAM" id="Phobius"/>
    </source>
</evidence>
<accession>A0A3F3PN97</accession>
<feature type="transmembrane region" description="Helical" evidence="1">
    <location>
        <begin position="84"/>
        <end position="108"/>
    </location>
</feature>
<dbReference type="Proteomes" id="UP000253729">
    <property type="component" value="Unassembled WGS sequence"/>
</dbReference>
<keyword evidence="1" id="KW-0812">Transmembrane</keyword>
<dbReference type="GeneID" id="38145307"/>
<dbReference type="RefSeq" id="XP_026621443.1">
    <property type="nucleotide sequence ID" value="XM_026776951.1"/>
</dbReference>
<sequence>MGYQPINVTPLQLHLVLFRKLLGPIRAATSGVAGSLAYVAVSTMAKPPTIEYFPELFLFFLFLFFIFSFFFPSSPGASSAGATMSAFFFFSFLSFLSPPLLSLPFLVFRGLIRNGCMSQTTTTSRSR</sequence>
<feature type="transmembrane region" description="Helical" evidence="1">
    <location>
        <begin position="21"/>
        <end position="41"/>
    </location>
</feature>
<dbReference type="AlphaFoldDB" id="A0A3F3PN97"/>
<gene>
    <name evidence="2" type="ORF">BDQ94DRAFT_97209</name>
</gene>
<proteinExistence type="predicted"/>
<keyword evidence="1" id="KW-1133">Transmembrane helix</keyword>
<keyword evidence="1" id="KW-0472">Membrane</keyword>
<organism evidence="2 3">
    <name type="scientific">Aspergillus welwitschiae</name>
    <dbReference type="NCBI Taxonomy" id="1341132"/>
    <lineage>
        <taxon>Eukaryota</taxon>
        <taxon>Fungi</taxon>
        <taxon>Dikarya</taxon>
        <taxon>Ascomycota</taxon>
        <taxon>Pezizomycotina</taxon>
        <taxon>Eurotiomycetes</taxon>
        <taxon>Eurotiomycetidae</taxon>
        <taxon>Eurotiales</taxon>
        <taxon>Aspergillaceae</taxon>
        <taxon>Aspergillus</taxon>
        <taxon>Aspergillus subgen. Circumdati</taxon>
    </lineage>
</organism>
<evidence type="ECO:0000313" key="2">
    <source>
        <dbReference type="EMBL" id="RDH28421.1"/>
    </source>
</evidence>